<evidence type="ECO:0000313" key="1">
    <source>
        <dbReference type="EMBL" id="QDG52266.1"/>
    </source>
</evidence>
<dbReference type="EMBL" id="CP041186">
    <property type="protein sequence ID" value="QDG52266.1"/>
    <property type="molecule type" value="Genomic_DNA"/>
</dbReference>
<organism evidence="1 2">
    <name type="scientific">Persicimonas caeni</name>
    <dbReference type="NCBI Taxonomy" id="2292766"/>
    <lineage>
        <taxon>Bacteria</taxon>
        <taxon>Deltaproteobacteria</taxon>
        <taxon>Bradymonadales</taxon>
        <taxon>Bradymonadaceae</taxon>
        <taxon>Persicimonas</taxon>
    </lineage>
</organism>
<dbReference type="Gene3D" id="1.10.150.20">
    <property type="entry name" value="5' to 3' exonuclease, C-terminal subdomain"/>
    <property type="match status" value="1"/>
</dbReference>
<keyword evidence="2" id="KW-1185">Reference proteome</keyword>
<name>A0A4Y6PVB4_PERCE</name>
<dbReference type="SUPFAM" id="SSF47794">
    <property type="entry name" value="Rad51 N-terminal domain-like"/>
    <property type="match status" value="1"/>
</dbReference>
<gene>
    <name evidence="1" type="ORF">FIV42_16430</name>
</gene>
<dbReference type="GO" id="GO:0000166">
    <property type="term" value="F:nucleotide binding"/>
    <property type="evidence" value="ECO:0007669"/>
    <property type="project" value="InterPro"/>
</dbReference>
<dbReference type="AlphaFoldDB" id="A0A4Y6PVB4"/>
<reference evidence="1 2" key="1">
    <citation type="submission" date="2019-06" db="EMBL/GenBank/DDBJ databases">
        <title>Persicimonas caeni gen. nov., sp. nov., a predatory bacterium isolated from solar saltern.</title>
        <authorList>
            <person name="Wang S."/>
        </authorList>
    </citation>
    <scope>NUCLEOTIDE SEQUENCE [LARGE SCALE GENOMIC DNA]</scope>
    <source>
        <strain evidence="1 2">YN101</strain>
    </source>
</reference>
<sequence>MAQQKNDAATSGGLTRPRYFPRQVVTAADLMAEQAYFRARMRRQNRLLHGCGVACGLEVFVDKSKYSEAGPVVRITSGYALGPDGEEIWVPEDREVVVDCWSSEPSNCELLHEGALGEFDRVWVAVRWAEAEIADAWSVPGECMSRAERETARMAETYELRLFTEKPTCCEPMSCAEAWKRVNREEPPQSVEDAAACPSCEGEGWVVLAALGQNEAEQIVVDYAPRVTLPAVAPLAKVVECGLAQVSTEITIDAIVPAVGHPMETVEVAIVGQNIGGTRTVTFDDGNIDAYVTDRSNDGWILARLEIGEASQGPKAFVLEGPDFTAQSEDFSVYFDVQAAEVVEPSPQILSIEPDQVVGGFGYPTTIGGIALSGTTAVHFLKPADDPVWDTATTGHTSADWLTGGMSQPLKRMPADVIDTDLQMQVFNSSYDRIVGGLSVAKSAALGERRFVALRGDGSYVASGNVTLEVVFGKAPQDDTYGTYGSYDSGGVLAGRYGKSAGGDLTRADKTWTVDMVDEIGKVRRDILEQSGVYTVTELAFLEADELAGTLGVSESEATKMIDDAKGIMRTKLG</sequence>
<proteinExistence type="predicted"/>
<protein>
    <submittedName>
        <fullName evidence="1">Uncharacterized protein</fullName>
    </submittedName>
</protein>
<evidence type="ECO:0000313" key="2">
    <source>
        <dbReference type="Proteomes" id="UP000315995"/>
    </source>
</evidence>
<dbReference type="OrthoDB" id="134981at2"/>
<dbReference type="Proteomes" id="UP000315995">
    <property type="component" value="Chromosome"/>
</dbReference>
<dbReference type="InterPro" id="IPR010995">
    <property type="entry name" value="DNA_repair_Rad51/TF_NusA_a-hlx"/>
</dbReference>
<dbReference type="RefSeq" id="WP_141198738.1">
    <property type="nucleotide sequence ID" value="NZ_CP041186.1"/>
</dbReference>
<accession>A0A5B8Y865</accession>
<accession>A0A4Y6PVB4</accession>